<reference evidence="3" key="1">
    <citation type="submission" date="2016-04" db="UniProtKB">
        <authorList>
            <consortium name="WormBaseParasite"/>
        </authorList>
    </citation>
    <scope>IDENTIFICATION</scope>
</reference>
<feature type="transmembrane region" description="Helical" evidence="1">
    <location>
        <begin position="104"/>
        <end position="122"/>
    </location>
</feature>
<dbReference type="WBParaSite" id="EEL_0000960301-mRNA-1">
    <property type="protein sequence ID" value="EEL_0000960301-mRNA-1"/>
    <property type="gene ID" value="EEL_0000960301"/>
</dbReference>
<keyword evidence="1" id="KW-0472">Membrane</keyword>
<dbReference type="AlphaFoldDB" id="A0A158Q933"/>
<protein>
    <submittedName>
        <fullName evidence="3">Translocon-associated protein subunit gamma</fullName>
    </submittedName>
</protein>
<accession>A0A158Q933</accession>
<keyword evidence="1" id="KW-0812">Transmembrane</keyword>
<dbReference type="STRING" id="1147741.A0A158Q933"/>
<evidence type="ECO:0000313" key="3">
    <source>
        <dbReference type="WBParaSite" id="EEL_0000960301-mRNA-1"/>
    </source>
</evidence>
<keyword evidence="1" id="KW-1133">Transmembrane helix</keyword>
<name>A0A158Q933_9BILA</name>
<sequence length="161" mass="17986">MIKKNQVAEAVVTRIVAASENNTNNVTAVAYRRPVQHALSSVQVAQMVPAQTSARQVGLPLTTRLQLKQEHLGIQTSSEFAAFSSPLQAFARVSEFDEAEDTQFLYYIVIFGAIIVCIYVVSHNKKKILGRRPSNSTRRSFRYRRLSQNDDSGSDLTNVIK</sequence>
<dbReference type="Pfam" id="PF17818">
    <property type="entry name" value="KCT2"/>
    <property type="match status" value="1"/>
</dbReference>
<proteinExistence type="predicted"/>
<keyword evidence="2" id="KW-1185">Reference proteome</keyword>
<evidence type="ECO:0000313" key="2">
    <source>
        <dbReference type="Proteomes" id="UP000050640"/>
    </source>
</evidence>
<organism evidence="2 3">
    <name type="scientific">Elaeophora elaphi</name>
    <dbReference type="NCBI Taxonomy" id="1147741"/>
    <lineage>
        <taxon>Eukaryota</taxon>
        <taxon>Metazoa</taxon>
        <taxon>Ecdysozoa</taxon>
        <taxon>Nematoda</taxon>
        <taxon>Chromadorea</taxon>
        <taxon>Rhabditida</taxon>
        <taxon>Spirurina</taxon>
        <taxon>Spiruromorpha</taxon>
        <taxon>Filarioidea</taxon>
        <taxon>Onchocercidae</taxon>
        <taxon>Elaeophora</taxon>
    </lineage>
</organism>
<dbReference type="Proteomes" id="UP000050640">
    <property type="component" value="Unplaced"/>
</dbReference>
<evidence type="ECO:0000256" key="1">
    <source>
        <dbReference type="SAM" id="Phobius"/>
    </source>
</evidence>